<feature type="domain" description="PHD-type" evidence="11">
    <location>
        <begin position="542"/>
        <end position="590"/>
    </location>
</feature>
<gene>
    <name evidence="13" type="ORF">KP509_22G072700</name>
</gene>
<dbReference type="OMA" id="YNSCAVE"/>
<dbReference type="Pfam" id="PF00628">
    <property type="entry name" value="PHD"/>
    <property type="match status" value="4"/>
</dbReference>
<dbReference type="CDD" id="cd15489">
    <property type="entry name" value="PHD_SF"/>
    <property type="match status" value="1"/>
</dbReference>
<dbReference type="EMBL" id="CM035427">
    <property type="protein sequence ID" value="KAH7307703.1"/>
    <property type="molecule type" value="Genomic_DNA"/>
</dbReference>
<dbReference type="Gene3D" id="3.30.40.10">
    <property type="entry name" value="Zinc/RING finger domain, C3HC4 (zinc finger)"/>
    <property type="match status" value="4"/>
</dbReference>
<accession>A0A8T2S6D0</accession>
<dbReference type="InterPro" id="IPR016177">
    <property type="entry name" value="DNA-bd_dom_sf"/>
</dbReference>
<dbReference type="EMBL" id="CM035427">
    <property type="protein sequence ID" value="KAH7307704.1"/>
    <property type="molecule type" value="Genomic_DNA"/>
</dbReference>
<feature type="domain" description="MBD" evidence="12">
    <location>
        <begin position="107"/>
        <end position="175"/>
    </location>
</feature>
<dbReference type="EMBL" id="CM035427">
    <property type="protein sequence ID" value="KAH7307694.1"/>
    <property type="molecule type" value="Genomic_DNA"/>
</dbReference>
<dbReference type="EMBL" id="CM035427">
    <property type="protein sequence ID" value="KAH7307698.1"/>
    <property type="molecule type" value="Genomic_DNA"/>
</dbReference>
<dbReference type="SMART" id="SM00249">
    <property type="entry name" value="PHD"/>
    <property type="match status" value="4"/>
</dbReference>
<dbReference type="AlphaFoldDB" id="A0A8T2S6D0"/>
<evidence type="ECO:0000256" key="7">
    <source>
        <dbReference type="ARBA" id="ARBA00023163"/>
    </source>
</evidence>
<evidence type="ECO:0000313" key="13">
    <source>
        <dbReference type="EMBL" id="KAH7307695.1"/>
    </source>
</evidence>
<keyword evidence="6" id="KW-0238">DNA-binding</keyword>
<evidence type="ECO:0000256" key="5">
    <source>
        <dbReference type="ARBA" id="ARBA00023015"/>
    </source>
</evidence>
<evidence type="ECO:0000256" key="2">
    <source>
        <dbReference type="ARBA" id="ARBA00022723"/>
    </source>
</evidence>
<evidence type="ECO:0000259" key="12">
    <source>
        <dbReference type="PROSITE" id="PS50982"/>
    </source>
</evidence>
<evidence type="ECO:0000256" key="4">
    <source>
        <dbReference type="ARBA" id="ARBA00022833"/>
    </source>
</evidence>
<organism evidence="13 14">
    <name type="scientific">Ceratopteris richardii</name>
    <name type="common">Triangle waterfern</name>
    <dbReference type="NCBI Taxonomy" id="49495"/>
    <lineage>
        <taxon>Eukaryota</taxon>
        <taxon>Viridiplantae</taxon>
        <taxon>Streptophyta</taxon>
        <taxon>Embryophyta</taxon>
        <taxon>Tracheophyta</taxon>
        <taxon>Polypodiopsida</taxon>
        <taxon>Polypodiidae</taxon>
        <taxon>Polypodiales</taxon>
        <taxon>Pteridineae</taxon>
        <taxon>Pteridaceae</taxon>
        <taxon>Parkerioideae</taxon>
        <taxon>Ceratopteris</taxon>
    </lineage>
</organism>
<dbReference type="EMBL" id="CM035427">
    <property type="protein sequence ID" value="KAH7307702.1"/>
    <property type="molecule type" value="Genomic_DNA"/>
</dbReference>
<feature type="domain" description="PHD-type" evidence="11">
    <location>
        <begin position="676"/>
        <end position="725"/>
    </location>
</feature>
<evidence type="ECO:0000256" key="8">
    <source>
        <dbReference type="ARBA" id="ARBA00023242"/>
    </source>
</evidence>
<dbReference type="PANTHER" id="PTHR47162">
    <property type="entry name" value="OS02G0192300 PROTEIN"/>
    <property type="match status" value="1"/>
</dbReference>
<dbReference type="EMBL" id="CM035427">
    <property type="protein sequence ID" value="KAH7307701.1"/>
    <property type="molecule type" value="Genomic_DNA"/>
</dbReference>
<feature type="region of interest" description="Disordered" evidence="10">
    <location>
        <begin position="769"/>
        <end position="798"/>
    </location>
</feature>
<dbReference type="InterPro" id="IPR001739">
    <property type="entry name" value="Methyl_CpG_DNA-bd"/>
</dbReference>
<keyword evidence="2" id="KW-0479">Metal-binding</keyword>
<dbReference type="EMBL" id="CM035427">
    <property type="protein sequence ID" value="KAH7307696.1"/>
    <property type="molecule type" value="Genomic_DNA"/>
</dbReference>
<sequence length="798" mass="87912">MAKVADDGKKKRARSSGSDDQARNSKENGGVSEEPIVTSVQDEPIQSRGRDNLVLKKIRTNVGDMSSMPESAEENKGKDRKGSIMDNLSAFKKRKKKRSSVDVEDLRSYIESLGGDLGDGWQVDSHRRHGAGKLTKVYISPSKFKFRSRAEVARHLGLPYNIQKADELDPNALLTPSPMDVDKEEQRVGATNGTISVKRKSVNGPENKLHEIQKAVMSGQQQEHASTSPSLQKEAAKNCSTGLTSLTNAFKTVGNTRESPPASIVTERCQDVLRRILSTESFASLNTIFKRGSPSGTMDSSLPIKTFPGSIDLQLIQLRLSNGVYGLSPELFSADINEVWKNIIAVGKEQVALAQQLSEFTEDLYKQQIMSLFQRSALEEASEGMGQLASENDKQIKKGMLLALTDSHILQDNVPHNVTPMKLSSNTLVMDKKSSNQSLKGRKKATKPEGPKVIIALGKVEDKDLMRACRSCSLRLDQGTDCIVCKKCSAMFHTRCMDLSSNSVDKSKWFCPLCERKEDTSKAKHTRSSDNTTKEYQQMLGAKVCEKCKKGDSNLLLCGGCEAAYHLNCINFPAGSNLGELWLCEKCGVGKCSLKHIEITNFNPEGHNNLMHIQSSNVSVSAHGTEENSSKRPLPIGGGPNEGVEHIAANNFNQLRTTSITVDNDLSEHQFLLGNDNACKACRVESSKGTISCSFCSNCFHLSCLKPPLKRVPRNTWYCPSCLCRVCKIDTDDDKILLCDGCDEGYHTYCLNPPLTEKPKGAWFCPSCVKSEEPASPLSKRTEVSKRKRKSTEPRRST</sequence>
<keyword evidence="14" id="KW-1185">Reference proteome</keyword>
<proteinExistence type="predicted"/>
<dbReference type="Pfam" id="PF01429">
    <property type="entry name" value="MBD"/>
    <property type="match status" value="1"/>
</dbReference>
<dbReference type="OrthoDB" id="1903104at2759"/>
<dbReference type="InterPro" id="IPR001965">
    <property type="entry name" value="Znf_PHD"/>
</dbReference>
<feature type="region of interest" description="Disordered" evidence="10">
    <location>
        <begin position="1"/>
        <end position="84"/>
    </location>
</feature>
<feature type="compositionally biased region" description="Basic and acidic residues" evidence="10">
    <location>
        <begin position="73"/>
        <end position="83"/>
    </location>
</feature>
<protein>
    <submittedName>
        <fullName evidence="13">Uncharacterized protein</fullName>
    </submittedName>
</protein>
<dbReference type="EMBL" id="CM035427">
    <property type="protein sequence ID" value="KAH7307697.1"/>
    <property type="molecule type" value="Genomic_DNA"/>
</dbReference>
<keyword evidence="7" id="KW-0804">Transcription</keyword>
<dbReference type="GO" id="GO:0003677">
    <property type="term" value="F:DNA binding"/>
    <property type="evidence" value="ECO:0007669"/>
    <property type="project" value="UniProtKB-KW"/>
</dbReference>
<dbReference type="EMBL" id="CM035427">
    <property type="protein sequence ID" value="KAH7307700.1"/>
    <property type="molecule type" value="Genomic_DNA"/>
</dbReference>
<dbReference type="EMBL" id="CM035427">
    <property type="protein sequence ID" value="KAH7307693.1"/>
    <property type="molecule type" value="Genomic_DNA"/>
</dbReference>
<dbReference type="InterPro" id="IPR019787">
    <property type="entry name" value="Znf_PHD-finger"/>
</dbReference>
<evidence type="ECO:0000256" key="1">
    <source>
        <dbReference type="ARBA" id="ARBA00004123"/>
    </source>
</evidence>
<dbReference type="EMBL" id="CM035427">
    <property type="protein sequence ID" value="KAH7307695.1"/>
    <property type="molecule type" value="Genomic_DNA"/>
</dbReference>
<dbReference type="GO" id="GO:0005634">
    <property type="term" value="C:nucleus"/>
    <property type="evidence" value="ECO:0007669"/>
    <property type="project" value="UniProtKB-SubCell"/>
</dbReference>
<name>A0A8T2S6D0_CERRI</name>
<dbReference type="InterPro" id="IPR011011">
    <property type="entry name" value="Znf_FYVE_PHD"/>
</dbReference>
<keyword evidence="4" id="KW-0862">Zinc</keyword>
<evidence type="ECO:0000256" key="10">
    <source>
        <dbReference type="SAM" id="MobiDB-lite"/>
    </source>
</evidence>
<comment type="caution">
    <text evidence="13">The sequence shown here is derived from an EMBL/GenBank/DDBJ whole genome shotgun (WGS) entry which is preliminary data.</text>
</comment>
<dbReference type="SUPFAM" id="SSF54171">
    <property type="entry name" value="DNA-binding domain"/>
    <property type="match status" value="1"/>
</dbReference>
<dbReference type="InterPro" id="IPR013083">
    <property type="entry name" value="Znf_RING/FYVE/PHD"/>
</dbReference>
<feature type="compositionally biased region" description="Basic and acidic residues" evidence="10">
    <location>
        <begin position="780"/>
        <end position="798"/>
    </location>
</feature>
<comment type="subcellular location">
    <subcellularLocation>
        <location evidence="1">Nucleus</location>
    </subcellularLocation>
</comment>
<dbReference type="Proteomes" id="UP000825935">
    <property type="component" value="Chromosome 22"/>
</dbReference>
<dbReference type="GO" id="GO:0008270">
    <property type="term" value="F:zinc ion binding"/>
    <property type="evidence" value="ECO:0007669"/>
    <property type="project" value="UniProtKB-KW"/>
</dbReference>
<dbReference type="PROSITE" id="PS50982">
    <property type="entry name" value="MBD"/>
    <property type="match status" value="1"/>
</dbReference>
<dbReference type="Gene3D" id="3.30.890.10">
    <property type="entry name" value="Methyl-cpg-binding Protein 2, Chain A"/>
    <property type="match status" value="1"/>
</dbReference>
<feature type="domain" description="PHD-type" evidence="11">
    <location>
        <begin position="466"/>
        <end position="517"/>
    </location>
</feature>
<evidence type="ECO:0000313" key="14">
    <source>
        <dbReference type="Proteomes" id="UP000825935"/>
    </source>
</evidence>
<keyword evidence="5" id="KW-0805">Transcription regulation</keyword>
<evidence type="ECO:0000256" key="9">
    <source>
        <dbReference type="PROSITE-ProRule" id="PRU00146"/>
    </source>
</evidence>
<keyword evidence="3 9" id="KW-0863">Zinc-finger</keyword>
<reference evidence="13" key="1">
    <citation type="submission" date="2021-08" db="EMBL/GenBank/DDBJ databases">
        <title>WGS assembly of Ceratopteris richardii.</title>
        <authorList>
            <person name="Marchant D.B."/>
            <person name="Chen G."/>
            <person name="Jenkins J."/>
            <person name="Shu S."/>
            <person name="Leebens-Mack J."/>
            <person name="Grimwood J."/>
            <person name="Schmutz J."/>
            <person name="Soltis P."/>
            <person name="Soltis D."/>
            <person name="Chen Z.-H."/>
        </authorList>
    </citation>
    <scope>NUCLEOTIDE SEQUENCE</scope>
    <source>
        <strain evidence="13">Whitten #5841</strain>
        <tissue evidence="13">Leaf</tissue>
    </source>
</reference>
<evidence type="ECO:0000259" key="11">
    <source>
        <dbReference type="PROSITE" id="PS50016"/>
    </source>
</evidence>
<dbReference type="PROSITE" id="PS50016">
    <property type="entry name" value="ZF_PHD_2"/>
    <property type="match status" value="4"/>
</dbReference>
<evidence type="ECO:0000256" key="6">
    <source>
        <dbReference type="ARBA" id="ARBA00023125"/>
    </source>
</evidence>
<dbReference type="SUPFAM" id="SSF57903">
    <property type="entry name" value="FYVE/PHD zinc finger"/>
    <property type="match status" value="4"/>
</dbReference>
<keyword evidence="8" id="KW-0539">Nucleus</keyword>
<dbReference type="PANTHER" id="PTHR47162:SF9">
    <property type="entry name" value="PHD FINGER PROTEIN EHD3-LIKE"/>
    <property type="match status" value="1"/>
</dbReference>
<feature type="domain" description="PHD-type" evidence="11">
    <location>
        <begin position="721"/>
        <end position="771"/>
    </location>
</feature>
<dbReference type="EMBL" id="CM035427">
    <property type="protein sequence ID" value="KAH7307699.1"/>
    <property type="molecule type" value="Genomic_DNA"/>
</dbReference>
<dbReference type="CDD" id="cd15519">
    <property type="entry name" value="PHD1_Lid2p_like"/>
    <property type="match status" value="1"/>
</dbReference>
<evidence type="ECO:0000256" key="3">
    <source>
        <dbReference type="ARBA" id="ARBA00022771"/>
    </source>
</evidence>